<evidence type="ECO:0000256" key="2">
    <source>
        <dbReference type="ARBA" id="ARBA00022723"/>
    </source>
</evidence>
<evidence type="ECO:0000313" key="5">
    <source>
        <dbReference type="EMBL" id="TQL70832.1"/>
    </source>
</evidence>
<dbReference type="AlphaFoldDB" id="A0A543AE30"/>
<proteinExistence type="inferred from homology"/>
<dbReference type="GO" id="GO:0046872">
    <property type="term" value="F:metal ion binding"/>
    <property type="evidence" value="ECO:0007669"/>
    <property type="project" value="UniProtKB-KW"/>
</dbReference>
<dbReference type="OrthoDB" id="86160at2"/>
<gene>
    <name evidence="5" type="ORF">FB381_4776</name>
</gene>
<comment type="caution">
    <text evidence="5">The sequence shown here is derived from an EMBL/GenBank/DDBJ whole genome shotgun (WGS) entry which is preliminary data.</text>
</comment>
<keyword evidence="2" id="KW-0479">Metal-binding</keyword>
<dbReference type="InterPro" id="IPR050251">
    <property type="entry name" value="HpcH-HpaI_aldolase"/>
</dbReference>
<feature type="domain" description="HpcH/HpaI aldolase/citrate lyase" evidence="4">
    <location>
        <begin position="26"/>
        <end position="218"/>
    </location>
</feature>
<evidence type="ECO:0000313" key="6">
    <source>
        <dbReference type="Proteomes" id="UP000320209"/>
    </source>
</evidence>
<accession>A0A543AE30</accession>
<organism evidence="5 6">
    <name type="scientific">Nocardioides albertanoniae</name>
    <dbReference type="NCBI Taxonomy" id="1175486"/>
    <lineage>
        <taxon>Bacteria</taxon>
        <taxon>Bacillati</taxon>
        <taxon>Actinomycetota</taxon>
        <taxon>Actinomycetes</taxon>
        <taxon>Propionibacteriales</taxon>
        <taxon>Nocardioidaceae</taxon>
        <taxon>Nocardioides</taxon>
    </lineage>
</organism>
<dbReference type="RefSeq" id="WP_141782514.1">
    <property type="nucleotide sequence ID" value="NZ_VFOV01000001.1"/>
</dbReference>
<dbReference type="InterPro" id="IPR005000">
    <property type="entry name" value="Aldolase/citrate-lyase_domain"/>
</dbReference>
<dbReference type="InterPro" id="IPR040442">
    <property type="entry name" value="Pyrv_kinase-like_dom_sf"/>
</dbReference>
<reference evidence="5 6" key="1">
    <citation type="submission" date="2019-06" db="EMBL/GenBank/DDBJ databases">
        <title>Sequencing the genomes of 1000 actinobacteria strains.</title>
        <authorList>
            <person name="Klenk H.-P."/>
        </authorList>
    </citation>
    <scope>NUCLEOTIDE SEQUENCE [LARGE SCALE GENOMIC DNA]</scope>
    <source>
        <strain evidence="5 6">DSM 25218</strain>
    </source>
</reference>
<dbReference type="Gene3D" id="3.20.20.60">
    <property type="entry name" value="Phosphoenolpyruvate-binding domains"/>
    <property type="match status" value="1"/>
</dbReference>
<sequence>MSAALRGRLEAGEQLVGGIVRMPCEDLVDMIGVAGLDFVVIDCEHGPPDVVPLRQHIAFAEAHGVGVLVRTGEREDGLVLRALDQGAQGIVVPHVDDAEQARQVVASAHYPPRGRRGFATYPRAGGFGTADAEAHRSRMSAETLVIVMIESPRGVRNAEEILAVDGVDGYLVGVADLGASSGPGDPSVAESLAAVAAAAERQGKIRADIVGTPQAGVAAHDDGAQLVVHNIAAAVMSTLQGLRIP</sequence>
<keyword evidence="6" id="KW-1185">Reference proteome</keyword>
<dbReference type="GO" id="GO:0005737">
    <property type="term" value="C:cytoplasm"/>
    <property type="evidence" value="ECO:0007669"/>
    <property type="project" value="TreeGrafter"/>
</dbReference>
<evidence type="ECO:0000256" key="3">
    <source>
        <dbReference type="ARBA" id="ARBA00023239"/>
    </source>
</evidence>
<dbReference type="EMBL" id="VFOV01000001">
    <property type="protein sequence ID" value="TQL70832.1"/>
    <property type="molecule type" value="Genomic_DNA"/>
</dbReference>
<comment type="similarity">
    <text evidence="1">Belongs to the HpcH/HpaI aldolase family.</text>
</comment>
<name>A0A543AE30_9ACTN</name>
<dbReference type="Proteomes" id="UP000320209">
    <property type="component" value="Unassembled WGS sequence"/>
</dbReference>
<protein>
    <submittedName>
        <fullName evidence="5">4-hydroxy-2-oxoheptanedioate aldolase</fullName>
    </submittedName>
</protein>
<dbReference type="PANTHER" id="PTHR30502:SF0">
    <property type="entry name" value="PHOSPHOENOLPYRUVATE CARBOXYLASE FAMILY PROTEIN"/>
    <property type="match status" value="1"/>
</dbReference>
<evidence type="ECO:0000259" key="4">
    <source>
        <dbReference type="Pfam" id="PF03328"/>
    </source>
</evidence>
<dbReference type="Pfam" id="PF03328">
    <property type="entry name" value="HpcH_HpaI"/>
    <property type="match status" value="1"/>
</dbReference>
<evidence type="ECO:0000256" key="1">
    <source>
        <dbReference type="ARBA" id="ARBA00005568"/>
    </source>
</evidence>
<dbReference type="InterPro" id="IPR015813">
    <property type="entry name" value="Pyrv/PenolPyrv_kinase-like_dom"/>
</dbReference>
<dbReference type="PANTHER" id="PTHR30502">
    <property type="entry name" value="2-KETO-3-DEOXY-L-RHAMNONATE ALDOLASE"/>
    <property type="match status" value="1"/>
</dbReference>
<keyword evidence="3" id="KW-0456">Lyase</keyword>
<dbReference type="SUPFAM" id="SSF51621">
    <property type="entry name" value="Phosphoenolpyruvate/pyruvate domain"/>
    <property type="match status" value="1"/>
</dbReference>
<dbReference type="GO" id="GO:0016832">
    <property type="term" value="F:aldehyde-lyase activity"/>
    <property type="evidence" value="ECO:0007669"/>
    <property type="project" value="TreeGrafter"/>
</dbReference>